<dbReference type="InterPro" id="IPR029017">
    <property type="entry name" value="Enolase-like_N"/>
</dbReference>
<reference evidence="2 3" key="1">
    <citation type="submission" date="2019-05" db="EMBL/GenBank/DDBJ databases">
        <authorList>
            <consortium name="Pathogen Informatics"/>
        </authorList>
    </citation>
    <scope>NUCLEOTIDE SEQUENCE [LARGE SCALE GENOMIC DNA]</scope>
    <source>
        <strain evidence="2 3">NCTC13032</strain>
    </source>
</reference>
<organism evidence="2 3">
    <name type="scientific">Leclercia adecarboxylata</name>
    <dbReference type="NCBI Taxonomy" id="83655"/>
    <lineage>
        <taxon>Bacteria</taxon>
        <taxon>Pseudomonadati</taxon>
        <taxon>Pseudomonadota</taxon>
        <taxon>Gammaproteobacteria</taxon>
        <taxon>Enterobacterales</taxon>
        <taxon>Enterobacteriaceae</taxon>
        <taxon>Leclercia</taxon>
    </lineage>
</organism>
<dbReference type="GO" id="GO:0009063">
    <property type="term" value="P:amino acid catabolic process"/>
    <property type="evidence" value="ECO:0007669"/>
    <property type="project" value="InterPro"/>
</dbReference>
<sequence>MPPFSNARWRLKTLVDEYLKPLLVGRDASNIEDLWQMMNVNAYWRNGPAMNNAISGVDMALWDIKGQLAGMPLYQLLGGKSRDAIPAYSHASGETLEELFTSGRSTGGARLSPHPLPAWFFTAARHRHCMPLRIRPRVPGSISMNICVIPWKCSAPCAKNMAEAPFLT</sequence>
<dbReference type="PANTHER" id="PTHR48080">
    <property type="entry name" value="D-GALACTONATE DEHYDRATASE-RELATED"/>
    <property type="match status" value="1"/>
</dbReference>
<proteinExistence type="predicted"/>
<dbReference type="Gene3D" id="3.20.20.120">
    <property type="entry name" value="Enolase-like C-terminal domain"/>
    <property type="match status" value="1"/>
</dbReference>
<dbReference type="InterPro" id="IPR013341">
    <property type="entry name" value="Mandelate_racemase_N_dom"/>
</dbReference>
<evidence type="ECO:0000259" key="1">
    <source>
        <dbReference type="Pfam" id="PF02746"/>
    </source>
</evidence>
<dbReference type="InterPro" id="IPR036849">
    <property type="entry name" value="Enolase-like_C_sf"/>
</dbReference>
<dbReference type="InterPro" id="IPR018110">
    <property type="entry name" value="Mandel_Rmase/mucon_lact_enz_CS"/>
</dbReference>
<gene>
    <name evidence="2" type="primary">rspA_3</name>
    <name evidence="2" type="ORF">NCTC13032_06277</name>
</gene>
<evidence type="ECO:0000313" key="3">
    <source>
        <dbReference type="Proteomes" id="UP000310719"/>
    </source>
</evidence>
<dbReference type="Pfam" id="PF02746">
    <property type="entry name" value="MR_MLE_N"/>
    <property type="match status" value="1"/>
</dbReference>
<dbReference type="Gene3D" id="3.30.390.10">
    <property type="entry name" value="Enolase-like, N-terminal domain"/>
    <property type="match status" value="1"/>
</dbReference>
<feature type="domain" description="Mandelate racemase/muconate lactonizing enzyme N-terminal" evidence="1">
    <location>
        <begin position="12"/>
        <end position="78"/>
    </location>
</feature>
<evidence type="ECO:0000313" key="2">
    <source>
        <dbReference type="EMBL" id="VTP79118.1"/>
    </source>
</evidence>
<dbReference type="AlphaFoldDB" id="A0A4U9ILM2"/>
<name>A0A4U9ILM2_9ENTR</name>
<dbReference type="PANTHER" id="PTHR48080:SF6">
    <property type="entry name" value="STARVATION-SENSING PROTEIN RSPA"/>
    <property type="match status" value="1"/>
</dbReference>
<dbReference type="Proteomes" id="UP000310719">
    <property type="component" value="Chromosome"/>
</dbReference>
<dbReference type="InterPro" id="IPR034593">
    <property type="entry name" value="DgoD-like"/>
</dbReference>
<dbReference type="SUPFAM" id="SSF54826">
    <property type="entry name" value="Enolase N-terminal domain-like"/>
    <property type="match status" value="1"/>
</dbReference>
<accession>A0A4U9ILM2</accession>
<dbReference type="PROSITE" id="PS00908">
    <property type="entry name" value="MR_MLE_1"/>
    <property type="match status" value="1"/>
</dbReference>
<protein>
    <submittedName>
        <fullName evidence="2">Starvation-sensing protein rspA</fullName>
    </submittedName>
</protein>
<dbReference type="EMBL" id="LR590464">
    <property type="protein sequence ID" value="VTP79118.1"/>
    <property type="molecule type" value="Genomic_DNA"/>
</dbReference>